<dbReference type="PANTHER" id="PTHR30050">
    <property type="entry name" value="CHROMOSOMAL REPLICATION INITIATOR PROTEIN DNAA"/>
    <property type="match status" value="1"/>
</dbReference>
<evidence type="ECO:0000313" key="3">
    <source>
        <dbReference type="Proteomes" id="UP000196118"/>
    </source>
</evidence>
<dbReference type="CDD" id="cd00009">
    <property type="entry name" value="AAA"/>
    <property type="match status" value="1"/>
</dbReference>
<dbReference type="AlphaFoldDB" id="A0A1Y0VU99"/>
<dbReference type="Proteomes" id="UP000196118">
    <property type="component" value="Chromosome"/>
</dbReference>
<accession>A0A1Y0VU99</accession>
<dbReference type="SUPFAM" id="SSF52540">
    <property type="entry name" value="P-loop containing nucleoside triphosphate hydrolases"/>
    <property type="match status" value="1"/>
</dbReference>
<organism evidence="2 3">
    <name type="scientific">Pediococcus pentosaceus</name>
    <dbReference type="NCBI Taxonomy" id="1255"/>
    <lineage>
        <taxon>Bacteria</taxon>
        <taxon>Bacillati</taxon>
        <taxon>Bacillota</taxon>
        <taxon>Bacilli</taxon>
        <taxon>Lactobacillales</taxon>
        <taxon>Lactobacillaceae</taxon>
        <taxon>Pediococcus</taxon>
    </lineage>
</organism>
<gene>
    <name evidence="2" type="ORF">S100892_01123</name>
</gene>
<dbReference type="Gene3D" id="3.40.50.300">
    <property type="entry name" value="P-loop containing nucleotide triphosphate hydrolases"/>
    <property type="match status" value="1"/>
</dbReference>
<reference evidence="2 3" key="1">
    <citation type="submission" date="2017-05" db="EMBL/GenBank/DDBJ databases">
        <title>Genome sequence of Pediococcus pentosaceus strain SRCM100892.</title>
        <authorList>
            <person name="Cho S.H."/>
        </authorList>
    </citation>
    <scope>NUCLEOTIDE SEQUENCE [LARGE SCALE GENOMIC DNA]</scope>
    <source>
        <strain evidence="2 3">SRCM100892</strain>
    </source>
</reference>
<feature type="domain" description="IstB-like ATP-binding" evidence="1">
    <location>
        <begin position="83"/>
        <end position="242"/>
    </location>
</feature>
<dbReference type="InterPro" id="IPR002611">
    <property type="entry name" value="IstB_ATP-bd"/>
</dbReference>
<dbReference type="GO" id="GO:0005524">
    <property type="term" value="F:ATP binding"/>
    <property type="evidence" value="ECO:0007669"/>
    <property type="project" value="InterPro"/>
</dbReference>
<evidence type="ECO:0000259" key="1">
    <source>
        <dbReference type="Pfam" id="PF01695"/>
    </source>
</evidence>
<dbReference type="EMBL" id="CP021474">
    <property type="protein sequence ID" value="ARW19696.1"/>
    <property type="molecule type" value="Genomic_DNA"/>
</dbReference>
<dbReference type="PANTHER" id="PTHR30050:SF4">
    <property type="entry name" value="ATP-BINDING PROTEIN RV3427C IN INSERTION SEQUENCE-RELATED"/>
    <property type="match status" value="1"/>
</dbReference>
<protein>
    <recommendedName>
        <fullName evidence="1">IstB-like ATP-binding domain-containing protein</fullName>
    </recommendedName>
</protein>
<proteinExistence type="predicted"/>
<name>A0A1Y0VU99_PEDPE</name>
<dbReference type="InterPro" id="IPR027417">
    <property type="entry name" value="P-loop_NTPase"/>
</dbReference>
<evidence type="ECO:0000313" key="2">
    <source>
        <dbReference type="EMBL" id="ARW19696.1"/>
    </source>
</evidence>
<sequence>MEDLSFNLLNQANLTDEYCKIHPNQKLVRVGDEHEPFCTLCVKEQREQHLNDLVLKGVLSNYHRGFRDVLKKDSIVDDEDLWQASFDNYEVNSGTEAEANLKKARQIAGKYLNRDYQANTIITGNPGVGKSHLAISMLKGVNENIKPNASCLFVSVNELLRLIKDSFNHPDGYYTESRMVNLLGEVSLLVLDDLGSEASFKRDNREASEYVQQVLFGVLNKRNRTIITTNLNSDELSKIYNPKLLSRMYKGVMKNDGIIKFKETQDKRMAIF</sequence>
<dbReference type="Pfam" id="PF01695">
    <property type="entry name" value="IstB_IS21"/>
    <property type="match status" value="1"/>
</dbReference>
<dbReference type="GO" id="GO:0006260">
    <property type="term" value="P:DNA replication"/>
    <property type="evidence" value="ECO:0007669"/>
    <property type="project" value="TreeGrafter"/>
</dbReference>